<proteinExistence type="predicted"/>
<keyword evidence="2" id="KW-1185">Reference proteome</keyword>
<organism evidence="1 2">
    <name type="scientific">Datura stramonium</name>
    <name type="common">Jimsonweed</name>
    <name type="synonym">Common thornapple</name>
    <dbReference type="NCBI Taxonomy" id="4076"/>
    <lineage>
        <taxon>Eukaryota</taxon>
        <taxon>Viridiplantae</taxon>
        <taxon>Streptophyta</taxon>
        <taxon>Embryophyta</taxon>
        <taxon>Tracheophyta</taxon>
        <taxon>Spermatophyta</taxon>
        <taxon>Magnoliopsida</taxon>
        <taxon>eudicotyledons</taxon>
        <taxon>Gunneridae</taxon>
        <taxon>Pentapetalae</taxon>
        <taxon>asterids</taxon>
        <taxon>lamiids</taxon>
        <taxon>Solanales</taxon>
        <taxon>Solanaceae</taxon>
        <taxon>Solanoideae</taxon>
        <taxon>Datureae</taxon>
        <taxon>Datura</taxon>
    </lineage>
</organism>
<accession>A0ABS8TI20</accession>
<comment type="caution">
    <text evidence="1">The sequence shown here is derived from an EMBL/GenBank/DDBJ whole genome shotgun (WGS) entry which is preliminary data.</text>
</comment>
<evidence type="ECO:0000313" key="2">
    <source>
        <dbReference type="Proteomes" id="UP000823775"/>
    </source>
</evidence>
<reference evidence="1 2" key="1">
    <citation type="journal article" date="2021" name="BMC Genomics">
        <title>Datura genome reveals duplications of psychoactive alkaloid biosynthetic genes and high mutation rate following tissue culture.</title>
        <authorList>
            <person name="Rajewski A."/>
            <person name="Carter-House D."/>
            <person name="Stajich J."/>
            <person name="Litt A."/>
        </authorList>
    </citation>
    <scope>NUCLEOTIDE SEQUENCE [LARGE SCALE GENOMIC DNA]</scope>
    <source>
        <strain evidence="1">AR-01</strain>
    </source>
</reference>
<dbReference type="Proteomes" id="UP000823775">
    <property type="component" value="Unassembled WGS sequence"/>
</dbReference>
<sequence length="149" mass="16967">MWWQCGGIAKSSGKVCKCGRLVRYGMALGTKQASARQCRQWRTSLWQVSLPDQVRVSKALLDEWKMRIKAGHEESKEMTRGKREMAWTKENAVGMSAVARQWHSGRQMRLGKLGSGVAEVLARRTGLWRQDWARQGIGAHGCWRARMHA</sequence>
<protein>
    <submittedName>
        <fullName evidence="1">Uncharacterized protein</fullName>
    </submittedName>
</protein>
<gene>
    <name evidence="1" type="ORF">HAX54_010386</name>
</gene>
<name>A0ABS8TI20_DATST</name>
<evidence type="ECO:0000313" key="1">
    <source>
        <dbReference type="EMBL" id="MCD7470476.1"/>
    </source>
</evidence>
<dbReference type="EMBL" id="JACEIK010001573">
    <property type="protein sequence ID" value="MCD7470476.1"/>
    <property type="molecule type" value="Genomic_DNA"/>
</dbReference>